<dbReference type="RefSeq" id="WP_117454506.1">
    <property type="nucleotide sequence ID" value="NZ_CP060636.1"/>
</dbReference>
<dbReference type="AlphaFoldDB" id="A0A7G9GRD2"/>
<evidence type="ECO:0000313" key="2">
    <source>
        <dbReference type="EMBL" id="QNM13364.1"/>
    </source>
</evidence>
<accession>A0A7G9GRD2</accession>
<name>A0A7G9GRD2_9FIRM</name>
<dbReference type="SUPFAM" id="SSF117782">
    <property type="entry name" value="YbjQ-like"/>
    <property type="match status" value="1"/>
</dbReference>
<protein>
    <submittedName>
        <fullName evidence="2">Heavy metal-binding domain-containing protein</fullName>
    </submittedName>
</protein>
<dbReference type="Proteomes" id="UP000515856">
    <property type="component" value="Chromosome"/>
</dbReference>
<dbReference type="PANTHER" id="PTHR34068">
    <property type="entry name" value="UPF0145 PROTEIN YBJQ"/>
    <property type="match status" value="1"/>
</dbReference>
<keyword evidence="3" id="KW-1185">Reference proteome</keyword>
<evidence type="ECO:0000256" key="1">
    <source>
        <dbReference type="ARBA" id="ARBA00010751"/>
    </source>
</evidence>
<dbReference type="Gene3D" id="3.30.110.70">
    <property type="entry name" value="Hypothetical protein apc22750. Chain B"/>
    <property type="match status" value="1"/>
</dbReference>
<evidence type="ECO:0000313" key="3">
    <source>
        <dbReference type="Proteomes" id="UP000515856"/>
    </source>
</evidence>
<comment type="similarity">
    <text evidence="1">Belongs to the UPF0145 family.</text>
</comment>
<dbReference type="InterPro" id="IPR002765">
    <property type="entry name" value="UPF0145_YbjQ-like"/>
</dbReference>
<proteinExistence type="inferred from homology"/>
<sequence length="210" mass="23533">MAKKMCSVCGKRAEGLGTYPTQFKDIYMCTDCYESLKAFKNGRGAKTSEILKEKYRLAMQEMRERNYPQNVIDNVEAWFKEGIQEKEAKENAKKDDGFMMTTCPTFEGYRILSYHGIISGESVLGTGFISSWEASVADMTGTESEAFIAKLQDAKVAAKKRIIERCLFNGGNAIVGVDIEYTMFNSNMIGVILTGTAVKIEKIEEIKEND</sequence>
<organism evidence="2 3">
    <name type="scientific">[Eubacterium] hominis</name>
    <dbReference type="NCBI Taxonomy" id="2764325"/>
    <lineage>
        <taxon>Bacteria</taxon>
        <taxon>Bacillati</taxon>
        <taxon>Bacillota</taxon>
        <taxon>Erysipelotrichia</taxon>
        <taxon>Erysipelotrichales</taxon>
        <taxon>Erysipelotrichaceae</taxon>
        <taxon>Amedibacillus</taxon>
    </lineage>
</organism>
<dbReference type="PANTHER" id="PTHR34068:SF1">
    <property type="entry name" value="UPF0145 PROTEIN YBJQ"/>
    <property type="match status" value="1"/>
</dbReference>
<dbReference type="InterPro" id="IPR035439">
    <property type="entry name" value="UPF0145_dom_sf"/>
</dbReference>
<dbReference type="EMBL" id="CP060636">
    <property type="protein sequence ID" value="QNM13364.1"/>
    <property type="molecule type" value="Genomic_DNA"/>
</dbReference>
<dbReference type="Pfam" id="PF01906">
    <property type="entry name" value="YbjQ_1"/>
    <property type="match status" value="1"/>
</dbReference>
<reference evidence="2 3" key="1">
    <citation type="submission" date="2020-08" db="EMBL/GenBank/DDBJ databases">
        <authorList>
            <person name="Liu C."/>
            <person name="Sun Q."/>
        </authorList>
    </citation>
    <scope>NUCLEOTIDE SEQUENCE [LARGE SCALE GENOMIC DNA]</scope>
    <source>
        <strain evidence="2 3">NSJ-61</strain>
    </source>
</reference>
<gene>
    <name evidence="2" type="ORF">H9Q80_05275</name>
</gene>
<dbReference type="KEGG" id="ehn:H9Q80_05275"/>